<accession>A0A1G7K9J8</accession>
<dbReference type="GO" id="GO:0005886">
    <property type="term" value="C:plasma membrane"/>
    <property type="evidence" value="ECO:0007669"/>
    <property type="project" value="UniProtKB-SubCell"/>
</dbReference>
<comment type="subcellular location">
    <subcellularLocation>
        <location evidence="1">Cell inner membrane</location>
        <topology evidence="1">Multi-pass membrane protein</topology>
    </subcellularLocation>
</comment>
<feature type="domain" description="TRAP C4-dicarboxylate transport system permease DctM subunit" evidence="8">
    <location>
        <begin position="35"/>
        <end position="447"/>
    </location>
</feature>
<dbReference type="RefSeq" id="WP_245690290.1">
    <property type="nucleotide sequence ID" value="NZ_FNBU01000007.1"/>
</dbReference>
<name>A0A1G7K9J8_9FIRM</name>
<evidence type="ECO:0000256" key="4">
    <source>
        <dbReference type="ARBA" id="ARBA00022692"/>
    </source>
</evidence>
<organism evidence="9 10">
    <name type="scientific">Sporolituus thermophilus DSM 23256</name>
    <dbReference type="NCBI Taxonomy" id="1123285"/>
    <lineage>
        <taxon>Bacteria</taxon>
        <taxon>Bacillati</taxon>
        <taxon>Bacillota</taxon>
        <taxon>Negativicutes</taxon>
        <taxon>Selenomonadales</taxon>
        <taxon>Sporomusaceae</taxon>
        <taxon>Sporolituus</taxon>
    </lineage>
</organism>
<keyword evidence="10" id="KW-1185">Reference proteome</keyword>
<dbReference type="EMBL" id="FNBU01000007">
    <property type="protein sequence ID" value="SDF33730.1"/>
    <property type="molecule type" value="Genomic_DNA"/>
</dbReference>
<feature type="transmembrane region" description="Helical" evidence="7">
    <location>
        <begin position="271"/>
        <end position="287"/>
    </location>
</feature>
<dbReference type="PANTHER" id="PTHR33362:SF4">
    <property type="entry name" value="2,3-DIKETO-L-GULONATE TRAP TRANSPORTER LARGE PERMEASE PROTEIN YIAN"/>
    <property type="match status" value="1"/>
</dbReference>
<feature type="transmembrane region" description="Helical" evidence="7">
    <location>
        <begin position="158"/>
        <end position="178"/>
    </location>
</feature>
<dbReference type="AlphaFoldDB" id="A0A1G7K9J8"/>
<dbReference type="GO" id="GO:0022857">
    <property type="term" value="F:transmembrane transporter activity"/>
    <property type="evidence" value="ECO:0007669"/>
    <property type="project" value="TreeGrafter"/>
</dbReference>
<evidence type="ECO:0000259" key="8">
    <source>
        <dbReference type="Pfam" id="PF06808"/>
    </source>
</evidence>
<evidence type="ECO:0000313" key="10">
    <source>
        <dbReference type="Proteomes" id="UP000243333"/>
    </source>
</evidence>
<feature type="transmembrane region" description="Helical" evidence="7">
    <location>
        <begin position="34"/>
        <end position="61"/>
    </location>
</feature>
<dbReference type="STRING" id="1123285.SAMN05660235_01252"/>
<dbReference type="PANTHER" id="PTHR33362">
    <property type="entry name" value="SIALIC ACID TRAP TRANSPORTER PERMEASE PROTEIN SIAT-RELATED"/>
    <property type="match status" value="1"/>
</dbReference>
<reference evidence="10" key="1">
    <citation type="submission" date="2016-10" db="EMBL/GenBank/DDBJ databases">
        <authorList>
            <person name="Varghese N."/>
            <person name="Submissions S."/>
        </authorList>
    </citation>
    <scope>NUCLEOTIDE SEQUENCE [LARGE SCALE GENOMIC DNA]</scope>
    <source>
        <strain evidence="10">DSM 23256</strain>
    </source>
</reference>
<proteinExistence type="predicted"/>
<feature type="transmembrane region" description="Helical" evidence="7">
    <location>
        <begin position="344"/>
        <end position="374"/>
    </location>
</feature>
<dbReference type="NCBIfam" id="TIGR00786">
    <property type="entry name" value="dctM"/>
    <property type="match status" value="1"/>
</dbReference>
<evidence type="ECO:0000256" key="2">
    <source>
        <dbReference type="ARBA" id="ARBA00022475"/>
    </source>
</evidence>
<feature type="transmembrane region" description="Helical" evidence="7">
    <location>
        <begin position="116"/>
        <end position="137"/>
    </location>
</feature>
<evidence type="ECO:0000256" key="7">
    <source>
        <dbReference type="SAM" id="Phobius"/>
    </source>
</evidence>
<evidence type="ECO:0000256" key="3">
    <source>
        <dbReference type="ARBA" id="ARBA00022519"/>
    </source>
</evidence>
<dbReference type="InterPro" id="IPR004681">
    <property type="entry name" value="TRAP_DctM"/>
</dbReference>
<feature type="transmembrane region" description="Helical" evidence="7">
    <location>
        <begin position="427"/>
        <end position="451"/>
    </location>
</feature>
<dbReference type="Proteomes" id="UP000243333">
    <property type="component" value="Unassembled WGS sequence"/>
</dbReference>
<evidence type="ECO:0000256" key="5">
    <source>
        <dbReference type="ARBA" id="ARBA00022989"/>
    </source>
</evidence>
<feature type="transmembrane region" description="Helical" evidence="7">
    <location>
        <begin position="248"/>
        <end position="265"/>
    </location>
</feature>
<evidence type="ECO:0000256" key="6">
    <source>
        <dbReference type="ARBA" id="ARBA00023136"/>
    </source>
</evidence>
<evidence type="ECO:0000313" key="9">
    <source>
        <dbReference type="EMBL" id="SDF33730.1"/>
    </source>
</evidence>
<evidence type="ECO:0000256" key="1">
    <source>
        <dbReference type="ARBA" id="ARBA00004429"/>
    </source>
</evidence>
<keyword evidence="4 7" id="KW-0812">Transmembrane</keyword>
<dbReference type="InterPro" id="IPR010656">
    <property type="entry name" value="DctM"/>
</dbReference>
<feature type="transmembrane region" description="Helical" evidence="7">
    <location>
        <begin position="307"/>
        <end position="324"/>
    </location>
</feature>
<keyword evidence="2" id="KW-1003">Cell membrane</keyword>
<feature type="transmembrane region" description="Helical" evidence="7">
    <location>
        <begin position="198"/>
        <end position="221"/>
    </location>
</feature>
<keyword evidence="5 7" id="KW-1133">Transmembrane helix</keyword>
<keyword evidence="3" id="KW-0997">Cell inner membrane</keyword>
<gene>
    <name evidence="9" type="ORF">SAMN05660235_01252</name>
</gene>
<dbReference type="Pfam" id="PF06808">
    <property type="entry name" value="DctM"/>
    <property type="match status" value="1"/>
</dbReference>
<keyword evidence="6 7" id="KW-0472">Membrane</keyword>
<dbReference type="PIRSF" id="PIRSF006066">
    <property type="entry name" value="HI0050"/>
    <property type="match status" value="1"/>
</dbReference>
<protein>
    <submittedName>
        <fullName evidence="9">TRAP transporter, DctM subunit</fullName>
    </submittedName>
</protein>
<sequence length="456" mass="49066">MSDDGDEDCDAYLQFWPGRLEIRWRSEGNNLLTVLLIFTVLLLINVPIAFTLGIAGMTYFFTETSIPLPVVAQRMITGTQSYPLLAVPFFILAGHIMNAAGITARLMKLADVLTGHLIGGLAHVSIVLSMLMGGVSGSSNADAAMQARILLPEMRKRGYSDGFSAAVLASGSLTTAIIPPSIGLVLYGFVGQVSIGKLLIAGIIPGLLMGLVLMFTAYVAAKKRGYDADGRNRKRTLGELVEAVKESFWALLFPVLLVLTIRLGIFTATEAAAFAVVYAFLIGKYIYRELSWEKLNAALKDTAEDNAVIMLIISMAAVVSYVLGYEKVPVQLANFIVGISDNPYVIMGTIIAFLFVAGMVMEGTVNILLLTPIFLPIVTKAGFDPVHFGIIMAIMVQIGGITPPVGVNMYTVCSLGNIPIEAFVKESVPFVIALMITITLLVVFPQFSLLLPGMIK</sequence>
<feature type="transmembrane region" description="Helical" evidence="7">
    <location>
        <begin position="386"/>
        <end position="407"/>
    </location>
</feature>
<feature type="transmembrane region" description="Helical" evidence="7">
    <location>
        <begin position="82"/>
        <end position="104"/>
    </location>
</feature>